<dbReference type="Proteomes" id="UP000703590">
    <property type="component" value="Unassembled WGS sequence"/>
</dbReference>
<dbReference type="Gene3D" id="1.10.10.10">
    <property type="entry name" value="Winged helix-like DNA-binding domain superfamily/Winged helix DNA-binding domain"/>
    <property type="match status" value="1"/>
</dbReference>
<evidence type="ECO:0000313" key="6">
    <source>
        <dbReference type="EMBL" id="MBN2964714.1"/>
    </source>
</evidence>
<dbReference type="PROSITE" id="PS51063">
    <property type="entry name" value="HTH_CRP_2"/>
    <property type="match status" value="1"/>
</dbReference>
<evidence type="ECO:0000259" key="4">
    <source>
        <dbReference type="PROSITE" id="PS50042"/>
    </source>
</evidence>
<proteinExistence type="predicted"/>
<feature type="domain" description="Cyclic nucleotide-binding" evidence="4">
    <location>
        <begin position="15"/>
        <end position="138"/>
    </location>
</feature>
<name>A0ABS2WSS0_9BACT</name>
<reference evidence="6 7" key="2">
    <citation type="submission" date="2021-02" db="EMBL/GenBank/DDBJ databases">
        <title>Sulfurospirillum tamanensis sp. nov.</title>
        <authorList>
            <person name="Frolova A."/>
            <person name="Merkel A."/>
            <person name="Slobodkin A."/>
        </authorList>
    </citation>
    <scope>NUCLEOTIDE SEQUENCE [LARGE SCALE GENOMIC DNA]</scope>
    <source>
        <strain evidence="6 7">T05b</strain>
    </source>
</reference>
<dbReference type="InterPro" id="IPR018490">
    <property type="entry name" value="cNMP-bd_dom_sf"/>
</dbReference>
<gene>
    <name evidence="6" type="ORF">JWV37_07970</name>
</gene>
<dbReference type="InterPro" id="IPR012318">
    <property type="entry name" value="HTH_CRP"/>
</dbReference>
<reference evidence="7" key="1">
    <citation type="submission" date="2021-02" db="EMBL/GenBank/DDBJ databases">
        <title>Sulfurospirillum tamanensis sp. nov.</title>
        <authorList>
            <person name="Merkel A.Y."/>
        </authorList>
    </citation>
    <scope>NUCLEOTIDE SEQUENCE [LARGE SCALE GENOMIC DNA]</scope>
    <source>
        <strain evidence="7">T05b</strain>
    </source>
</reference>
<dbReference type="SMART" id="SM00419">
    <property type="entry name" value="HTH_CRP"/>
    <property type="match status" value="1"/>
</dbReference>
<dbReference type="PROSITE" id="PS50042">
    <property type="entry name" value="CNMP_BINDING_3"/>
    <property type="match status" value="1"/>
</dbReference>
<evidence type="ECO:0000256" key="1">
    <source>
        <dbReference type="ARBA" id="ARBA00023015"/>
    </source>
</evidence>
<dbReference type="CDD" id="cd00038">
    <property type="entry name" value="CAP_ED"/>
    <property type="match status" value="1"/>
</dbReference>
<evidence type="ECO:0000313" key="7">
    <source>
        <dbReference type="Proteomes" id="UP000703590"/>
    </source>
</evidence>
<evidence type="ECO:0000259" key="5">
    <source>
        <dbReference type="PROSITE" id="PS51063"/>
    </source>
</evidence>
<organism evidence="6 7">
    <name type="scientific">Sulfurospirillum tamanense</name>
    <dbReference type="NCBI Taxonomy" id="2813362"/>
    <lineage>
        <taxon>Bacteria</taxon>
        <taxon>Pseudomonadati</taxon>
        <taxon>Campylobacterota</taxon>
        <taxon>Epsilonproteobacteria</taxon>
        <taxon>Campylobacterales</taxon>
        <taxon>Sulfurospirillaceae</taxon>
        <taxon>Sulfurospirillum</taxon>
    </lineage>
</organism>
<dbReference type="Pfam" id="PF13545">
    <property type="entry name" value="HTH_Crp_2"/>
    <property type="match status" value="1"/>
</dbReference>
<feature type="domain" description="HTH crp-type" evidence="5">
    <location>
        <begin position="152"/>
        <end position="214"/>
    </location>
</feature>
<keyword evidence="3" id="KW-0804">Transcription</keyword>
<dbReference type="SUPFAM" id="SSF46785">
    <property type="entry name" value="Winged helix' DNA-binding domain"/>
    <property type="match status" value="1"/>
</dbReference>
<sequence length="221" mass="25389">MQSQISPVFLDSISLFSGLDESILQQLCACCKISHHASGETLYYEKEEDPYLHFIVYGGVKFYKVDRYDNEIFLYHLGANTLVFDVAKICQDHCFVCYANAEFTQDSEVLSFESEAFRAVLKATPALMQRILKESFRAISQLQCIINRDVVFDGSAKVAHMIVSDLENFNTLKKHEIAYMLHIQPETLSRILKKLERNGVIAIEKNCVIIRDENALREIYE</sequence>
<dbReference type="Pfam" id="PF00027">
    <property type="entry name" value="cNMP_binding"/>
    <property type="match status" value="1"/>
</dbReference>
<dbReference type="SUPFAM" id="SSF51206">
    <property type="entry name" value="cAMP-binding domain-like"/>
    <property type="match status" value="1"/>
</dbReference>
<dbReference type="InterPro" id="IPR014710">
    <property type="entry name" value="RmlC-like_jellyroll"/>
</dbReference>
<dbReference type="RefSeq" id="WP_205459265.1">
    <property type="nucleotide sequence ID" value="NZ_JAFHKK010000016.1"/>
</dbReference>
<dbReference type="EMBL" id="JAFHKK010000016">
    <property type="protein sequence ID" value="MBN2964714.1"/>
    <property type="molecule type" value="Genomic_DNA"/>
</dbReference>
<keyword evidence="2" id="KW-0238">DNA-binding</keyword>
<dbReference type="InterPro" id="IPR036390">
    <property type="entry name" value="WH_DNA-bd_sf"/>
</dbReference>
<dbReference type="InterPro" id="IPR036388">
    <property type="entry name" value="WH-like_DNA-bd_sf"/>
</dbReference>
<dbReference type="Gene3D" id="2.60.120.10">
    <property type="entry name" value="Jelly Rolls"/>
    <property type="match status" value="1"/>
</dbReference>
<dbReference type="PANTHER" id="PTHR24567">
    <property type="entry name" value="CRP FAMILY TRANSCRIPTIONAL REGULATORY PROTEIN"/>
    <property type="match status" value="1"/>
</dbReference>
<keyword evidence="1" id="KW-0805">Transcription regulation</keyword>
<dbReference type="InterPro" id="IPR050397">
    <property type="entry name" value="Env_Response_Regulators"/>
</dbReference>
<protein>
    <submittedName>
        <fullName evidence="6">Crp/Fnr family transcriptional regulator</fullName>
    </submittedName>
</protein>
<reference evidence="6 7" key="3">
    <citation type="submission" date="2021-02" db="EMBL/GenBank/DDBJ databases">
        <authorList>
            <person name="Merkel A.Y."/>
        </authorList>
    </citation>
    <scope>NUCLEOTIDE SEQUENCE [LARGE SCALE GENOMIC DNA]</scope>
    <source>
        <strain evidence="6 7">T05b</strain>
    </source>
</reference>
<accession>A0ABS2WSS0</accession>
<dbReference type="PANTHER" id="PTHR24567:SF26">
    <property type="entry name" value="REGULATORY PROTEIN YEIL"/>
    <property type="match status" value="1"/>
</dbReference>
<evidence type="ECO:0000256" key="2">
    <source>
        <dbReference type="ARBA" id="ARBA00023125"/>
    </source>
</evidence>
<keyword evidence="7" id="KW-1185">Reference proteome</keyword>
<evidence type="ECO:0000256" key="3">
    <source>
        <dbReference type="ARBA" id="ARBA00023163"/>
    </source>
</evidence>
<dbReference type="InterPro" id="IPR000595">
    <property type="entry name" value="cNMP-bd_dom"/>
</dbReference>
<comment type="caution">
    <text evidence="6">The sequence shown here is derived from an EMBL/GenBank/DDBJ whole genome shotgun (WGS) entry which is preliminary data.</text>
</comment>